<dbReference type="GO" id="GO:0140825">
    <property type="term" value="F:lactoperoxidase activity"/>
    <property type="evidence" value="ECO:0007669"/>
    <property type="project" value="UniProtKB-EC"/>
</dbReference>
<evidence type="ECO:0000256" key="15">
    <source>
        <dbReference type="PIRSR" id="PIRSR600823-2"/>
    </source>
</evidence>
<evidence type="ECO:0000256" key="1">
    <source>
        <dbReference type="ARBA" id="ARBA00000189"/>
    </source>
</evidence>
<dbReference type="EMBL" id="CM010718">
    <property type="protein sequence ID" value="RZC57832.1"/>
    <property type="molecule type" value="Genomic_DNA"/>
</dbReference>
<feature type="binding site" evidence="16">
    <location>
        <position position="79"/>
    </location>
    <ligand>
        <name>Ca(2+)</name>
        <dbReference type="ChEBI" id="CHEBI:29108"/>
        <label>1</label>
    </ligand>
</feature>
<dbReference type="Proteomes" id="UP000316621">
    <property type="component" value="Chromosome 4"/>
</dbReference>
<dbReference type="PROSITE" id="PS00435">
    <property type="entry name" value="PEROXIDASE_1"/>
    <property type="match status" value="2"/>
</dbReference>
<dbReference type="EC" id="1.11.1.7" evidence="3"/>
<dbReference type="Gramene" id="RZC57832">
    <property type="protein sequence ID" value="RZC57832"/>
    <property type="gene ID" value="C5167_005151"/>
</dbReference>
<dbReference type="InterPro" id="IPR033905">
    <property type="entry name" value="Secretory_peroxidase"/>
</dbReference>
<evidence type="ECO:0000256" key="14">
    <source>
        <dbReference type="PIRSR" id="PIRSR600823-1"/>
    </source>
</evidence>
<feature type="disulfide bond" evidence="18">
    <location>
        <begin position="42"/>
        <end position="118"/>
    </location>
</feature>
<feature type="binding site" evidence="16">
    <location>
        <position position="196"/>
    </location>
    <ligand>
        <name>Ca(2+)</name>
        <dbReference type="ChEBI" id="CHEBI:29108"/>
        <label>2</label>
    </ligand>
</feature>
<keyword evidence="10" id="KW-0560">Oxidoreductase</keyword>
<dbReference type="PANTHER" id="PTHR31235">
    <property type="entry name" value="PEROXIDASE 25-RELATED"/>
    <property type="match status" value="1"/>
</dbReference>
<comment type="cofactor">
    <cofactor evidence="16">
        <name>heme b</name>
        <dbReference type="ChEBI" id="CHEBI:60344"/>
    </cofactor>
    <text evidence="16">Binds 1 heme b (iron(II)-protoporphyrin IX) group per subunit.</text>
</comment>
<keyword evidence="21" id="KW-1185">Reference proteome</keyword>
<keyword evidence="6" id="KW-0349">Heme</keyword>
<dbReference type="InterPro" id="IPR000823">
    <property type="entry name" value="Peroxidase_pln"/>
</dbReference>
<evidence type="ECO:0000256" key="18">
    <source>
        <dbReference type="PIRSR" id="PIRSR600823-5"/>
    </source>
</evidence>
<comment type="catalytic activity">
    <reaction evidence="1">
        <text>2 a phenolic donor + H2O2 = 2 a phenolic radical donor + 2 H2O</text>
        <dbReference type="Rhea" id="RHEA:56136"/>
        <dbReference type="ChEBI" id="CHEBI:15377"/>
        <dbReference type="ChEBI" id="CHEBI:16240"/>
        <dbReference type="ChEBI" id="CHEBI:139520"/>
        <dbReference type="ChEBI" id="CHEBI:139521"/>
        <dbReference type="EC" id="1.11.1.7"/>
    </reaction>
</comment>
<dbReference type="PROSITE" id="PS50873">
    <property type="entry name" value="PEROXIDASE_4"/>
    <property type="match status" value="2"/>
</dbReference>
<keyword evidence="12 18" id="KW-1015">Disulfide bond</keyword>
<evidence type="ECO:0000256" key="17">
    <source>
        <dbReference type="PIRSR" id="PIRSR600823-4"/>
    </source>
</evidence>
<feature type="binding site" description="axial binding residue" evidence="16">
    <location>
        <position position="195"/>
    </location>
    <ligand>
        <name>heme b</name>
        <dbReference type="ChEBI" id="CHEBI:60344"/>
    </ligand>
    <ligandPart>
        <name>Fe</name>
        <dbReference type="ChEBI" id="CHEBI:18248"/>
    </ligandPart>
</feature>
<feature type="binding site" evidence="16">
    <location>
        <position position="92"/>
    </location>
    <ligand>
        <name>Ca(2+)</name>
        <dbReference type="ChEBI" id="CHEBI:29108"/>
        <label>1</label>
    </ligand>
</feature>
<comment type="cofactor">
    <cofactor evidence="16">
        <name>Ca(2+)</name>
        <dbReference type="ChEBI" id="CHEBI:29108"/>
    </cofactor>
    <text evidence="16">Binds 2 calcium ions per subunit.</text>
</comment>
<dbReference type="FunFam" id="1.10.520.10:FF:000044">
    <property type="entry name" value="Peroxidase"/>
    <property type="match status" value="1"/>
</dbReference>
<keyword evidence="11 16" id="KW-0408">Iron</keyword>
<name>A0A4Y7JCQ2_PAPSO</name>
<evidence type="ECO:0000256" key="4">
    <source>
        <dbReference type="ARBA" id="ARBA00022525"/>
    </source>
</evidence>
<dbReference type="Pfam" id="PF00141">
    <property type="entry name" value="peroxidase"/>
    <property type="match status" value="2"/>
</dbReference>
<evidence type="ECO:0000256" key="2">
    <source>
        <dbReference type="ARBA" id="ARBA00006873"/>
    </source>
</evidence>
<feature type="active site" description="Proton acceptor" evidence="14">
    <location>
        <position position="73"/>
    </location>
</feature>
<protein>
    <recommendedName>
        <fullName evidence="3">peroxidase</fullName>
        <ecNumber evidence="3">1.11.1.7</ecNumber>
    </recommendedName>
</protein>
<feature type="binding site" evidence="16">
    <location>
        <position position="77"/>
    </location>
    <ligand>
        <name>Ca(2+)</name>
        <dbReference type="ChEBI" id="CHEBI:29108"/>
        <label>1</label>
    </ligand>
</feature>
<feature type="binding site" evidence="16">
    <location>
        <position position="83"/>
    </location>
    <ligand>
        <name>Ca(2+)</name>
        <dbReference type="ChEBI" id="CHEBI:29108"/>
        <label>1</label>
    </ligand>
</feature>
<dbReference type="CDD" id="cd00693">
    <property type="entry name" value="secretory_peroxidase"/>
    <property type="match status" value="1"/>
</dbReference>
<evidence type="ECO:0000256" key="3">
    <source>
        <dbReference type="ARBA" id="ARBA00012313"/>
    </source>
</evidence>
<evidence type="ECO:0000256" key="16">
    <source>
        <dbReference type="PIRSR" id="PIRSR600823-3"/>
    </source>
</evidence>
<feature type="binding site" evidence="16">
    <location>
        <position position="255"/>
    </location>
    <ligand>
        <name>Ca(2+)</name>
        <dbReference type="ChEBI" id="CHEBI:29108"/>
        <label>2</label>
    </ligand>
</feature>
<feature type="binding site" evidence="16">
    <location>
        <position position="74"/>
    </location>
    <ligand>
        <name>Ca(2+)</name>
        <dbReference type="ChEBI" id="CHEBI:29108"/>
        <label>1</label>
    </ligand>
</feature>
<evidence type="ECO:0000256" key="5">
    <source>
        <dbReference type="ARBA" id="ARBA00022559"/>
    </source>
</evidence>
<evidence type="ECO:0000256" key="9">
    <source>
        <dbReference type="ARBA" id="ARBA00022837"/>
    </source>
</evidence>
<feature type="disulfide bond" evidence="18">
    <location>
        <begin position="202"/>
        <end position="234"/>
    </location>
</feature>
<sequence>MAYYTHTSVALLYILVNIFMMLNSNIISVEAQTRVGFYSSSCPRAEAIIRATVNTHFQSDPTIAPGLLRMHFHDCFVEGCDASILINGTSTEKTAAPNLLLRGYEVIDDAKTQLEAACPGVVSCADILAIAARDSVVVSGGARWSVPTGRLDGRVSLASDTDNLPAFTDSIEIQIEKFDDKGLNIQDLVSLVGAHTIGTASCFTFRYRLYNFNGTGAADPTINPSFLTALRNLCPDNGDGSIRVAMDTGSETRFDQSYYTNLRNGRGVLESDQKLWNDTTTQTFVRRFSGPFRGLSGLVFNVEFGRSMVKMSNIQSLSFQEMSIKKVEPFSVLVLLIVASAVTMGTTESQPLAPTQLDTVQIPGLFPPLLPGPYNPDIGKCWSTLVDIEGCKAEILNFLYTFQLRLGPACCKAIIDLSETCLPVIFAWGGGIPFNPAYPNAVKGYCDLCVHNCRGKITTSSFGCSYVSTATTTAESQPLAPTQLDTIQMPGLFPPLLPGPYNPEIGKCLSTLVDIEGCNAEILNFLFTFQLRLGPACCKAIIGLSETCLPASGGASWSVPTGRLDGRVSIASETAELPRATDSIQRQLQKFDDKGLNTQDLVTLVGAHTIGTSACQFFSNRLYNFNGTGTADPTINPTFLTTLQNLCPENGDGSRRVALDTGSETRFDQSYYTNLRNGRGVLESDQKLWNDATTQTFVRRFSGPFRGLSGLRFNVEFGRSMVKMSNIEVKTGAQGEIRRICSAIN</sequence>
<dbReference type="InterPro" id="IPR008502">
    <property type="entry name" value="Prolamin-like"/>
</dbReference>
<feature type="site" description="Transition state stabilizer" evidence="17">
    <location>
        <position position="69"/>
    </location>
</feature>
<dbReference type="PRINTS" id="PR00461">
    <property type="entry name" value="PLPEROXIDASE"/>
</dbReference>
<dbReference type="Gene3D" id="1.10.520.10">
    <property type="match status" value="1"/>
</dbReference>
<proteinExistence type="inferred from homology"/>
<dbReference type="PRINTS" id="PR00458">
    <property type="entry name" value="PEROXIDASE"/>
</dbReference>
<dbReference type="FunFam" id="1.10.420.10:FF:000010">
    <property type="entry name" value="Peroxidase"/>
    <property type="match status" value="2"/>
</dbReference>
<evidence type="ECO:0000313" key="21">
    <source>
        <dbReference type="Proteomes" id="UP000316621"/>
    </source>
</evidence>
<gene>
    <name evidence="20" type="ORF">C5167_005151</name>
</gene>
<dbReference type="AlphaFoldDB" id="A0A4Y7JCQ2"/>
<dbReference type="SUPFAM" id="SSF48113">
    <property type="entry name" value="Heme-dependent peroxidases"/>
    <property type="match status" value="2"/>
</dbReference>
<evidence type="ECO:0000256" key="11">
    <source>
        <dbReference type="ARBA" id="ARBA00023004"/>
    </source>
</evidence>
<keyword evidence="13" id="KW-0376">Hydrogen peroxide</keyword>
<accession>A0A4Y7JCQ2</accession>
<keyword evidence="8" id="KW-0732">Signal</keyword>
<dbReference type="InterPro" id="IPR002016">
    <property type="entry name" value="Haem_peroxidase"/>
</dbReference>
<feature type="disulfide bond" evidence="18">
    <location>
        <begin position="75"/>
        <end position="80"/>
    </location>
</feature>
<evidence type="ECO:0000313" key="20">
    <source>
        <dbReference type="EMBL" id="RZC57832.1"/>
    </source>
</evidence>
<dbReference type="GO" id="GO:0020037">
    <property type="term" value="F:heme binding"/>
    <property type="evidence" value="ECO:0007669"/>
    <property type="project" value="InterPro"/>
</dbReference>
<feature type="binding site" evidence="15">
    <location>
        <position position="165"/>
    </location>
    <ligand>
        <name>substrate</name>
    </ligand>
</feature>
<dbReference type="Gene3D" id="1.10.420.10">
    <property type="entry name" value="Peroxidase, domain 2"/>
    <property type="match status" value="2"/>
</dbReference>
<dbReference type="STRING" id="3469.A0A4Y7JCQ2"/>
<evidence type="ECO:0000256" key="8">
    <source>
        <dbReference type="ARBA" id="ARBA00022729"/>
    </source>
</evidence>
<keyword evidence="5" id="KW-0575">Peroxidase</keyword>
<dbReference type="GO" id="GO:0042744">
    <property type="term" value="P:hydrogen peroxide catabolic process"/>
    <property type="evidence" value="ECO:0007669"/>
    <property type="project" value="UniProtKB-KW"/>
</dbReference>
<dbReference type="InterPro" id="IPR019794">
    <property type="entry name" value="Peroxidases_AS"/>
</dbReference>
<dbReference type="PROSITE" id="PS00436">
    <property type="entry name" value="PEROXIDASE_2"/>
    <property type="match status" value="1"/>
</dbReference>
<dbReference type="GO" id="GO:0046872">
    <property type="term" value="F:metal ion binding"/>
    <property type="evidence" value="ECO:0007669"/>
    <property type="project" value="UniProtKB-KW"/>
</dbReference>
<evidence type="ECO:0000256" key="12">
    <source>
        <dbReference type="ARBA" id="ARBA00023157"/>
    </source>
</evidence>
<feature type="binding site" evidence="16">
    <location>
        <position position="247"/>
    </location>
    <ligand>
        <name>Ca(2+)</name>
        <dbReference type="ChEBI" id="CHEBI:29108"/>
        <label>2</label>
    </ligand>
</feature>
<evidence type="ECO:0000256" key="13">
    <source>
        <dbReference type="ARBA" id="ARBA00023324"/>
    </source>
</evidence>
<evidence type="ECO:0000259" key="19">
    <source>
        <dbReference type="PROSITE" id="PS50873"/>
    </source>
</evidence>
<evidence type="ECO:0000256" key="7">
    <source>
        <dbReference type="ARBA" id="ARBA00022723"/>
    </source>
</evidence>
<feature type="binding site" evidence="16">
    <location>
        <position position="81"/>
    </location>
    <ligand>
        <name>Ca(2+)</name>
        <dbReference type="ChEBI" id="CHEBI:29108"/>
        <label>1</label>
    </ligand>
</feature>
<feature type="domain" description="Plant heme peroxidase family profile" evidence="19">
    <location>
        <begin position="536"/>
        <end position="745"/>
    </location>
</feature>
<keyword evidence="7 16" id="KW-0479">Metal-binding</keyword>
<evidence type="ECO:0000256" key="10">
    <source>
        <dbReference type="ARBA" id="ARBA00023002"/>
    </source>
</evidence>
<dbReference type="InterPro" id="IPR019793">
    <property type="entry name" value="Peroxidases_heam-ligand_BS"/>
</dbReference>
<organism evidence="20 21">
    <name type="scientific">Papaver somniferum</name>
    <name type="common">Opium poppy</name>
    <dbReference type="NCBI Taxonomy" id="3469"/>
    <lineage>
        <taxon>Eukaryota</taxon>
        <taxon>Viridiplantae</taxon>
        <taxon>Streptophyta</taxon>
        <taxon>Embryophyta</taxon>
        <taxon>Tracheophyta</taxon>
        <taxon>Spermatophyta</taxon>
        <taxon>Magnoliopsida</taxon>
        <taxon>Ranunculales</taxon>
        <taxon>Papaveraceae</taxon>
        <taxon>Papaveroideae</taxon>
        <taxon>Papaver</taxon>
    </lineage>
</organism>
<feature type="domain" description="Plant heme peroxidase family profile" evidence="19">
    <location>
        <begin position="32"/>
        <end position="326"/>
    </location>
</feature>
<keyword evidence="9 16" id="KW-0106">Calcium</keyword>
<reference evidence="20 21" key="1">
    <citation type="journal article" date="2018" name="Science">
        <title>The opium poppy genome and morphinan production.</title>
        <authorList>
            <person name="Guo L."/>
            <person name="Winzer T."/>
            <person name="Yang X."/>
            <person name="Li Y."/>
            <person name="Ning Z."/>
            <person name="He Z."/>
            <person name="Teodor R."/>
            <person name="Lu Y."/>
            <person name="Bowser T.A."/>
            <person name="Graham I.A."/>
            <person name="Ye K."/>
        </authorList>
    </citation>
    <scope>NUCLEOTIDE SEQUENCE [LARGE SCALE GENOMIC DNA]</scope>
    <source>
        <strain evidence="21">cv. HN1</strain>
        <tissue evidence="20">Leaves</tissue>
    </source>
</reference>
<evidence type="ECO:0000256" key="6">
    <source>
        <dbReference type="ARBA" id="ARBA00022617"/>
    </source>
</evidence>
<dbReference type="OMA" id="KMHILLC"/>
<dbReference type="Pfam" id="PF05617">
    <property type="entry name" value="Prolamin_like"/>
    <property type="match status" value="1"/>
</dbReference>
<comment type="similarity">
    <text evidence="2">Belongs to the peroxidase family. Ascorbate peroxidase subfamily.</text>
</comment>
<dbReference type="InterPro" id="IPR010255">
    <property type="entry name" value="Haem_peroxidase_sf"/>
</dbReference>
<dbReference type="GO" id="GO:0006979">
    <property type="term" value="P:response to oxidative stress"/>
    <property type="evidence" value="ECO:0007669"/>
    <property type="project" value="InterPro"/>
</dbReference>
<keyword evidence="4" id="KW-0964">Secreted</keyword>